<dbReference type="Proteomes" id="UP000005714">
    <property type="component" value="Unassembled WGS sequence"/>
</dbReference>
<proteinExistence type="predicted"/>
<dbReference type="AlphaFoldDB" id="D4YPZ8"/>
<reference evidence="1 2" key="1">
    <citation type="submission" date="2010-04" db="EMBL/GenBank/DDBJ databases">
        <authorList>
            <person name="Qin X."/>
            <person name="Bachman B."/>
            <person name="Battles P."/>
            <person name="Bell A."/>
            <person name="Bess C."/>
            <person name="Bickham C."/>
            <person name="Chaboub L."/>
            <person name="Chen D."/>
            <person name="Coyle M."/>
            <person name="Deiros D.R."/>
            <person name="Dinh H."/>
            <person name="Forbes L."/>
            <person name="Fowler G."/>
            <person name="Francisco L."/>
            <person name="Fu Q."/>
            <person name="Gubbala S."/>
            <person name="Hale W."/>
            <person name="Han Y."/>
            <person name="Hemphill L."/>
            <person name="Highlander S.K."/>
            <person name="Hirani K."/>
            <person name="Hogues M."/>
            <person name="Jackson L."/>
            <person name="Jakkamsetti A."/>
            <person name="Javaid M."/>
            <person name="Jiang H."/>
            <person name="Korchina V."/>
            <person name="Kovar C."/>
            <person name="Lara F."/>
            <person name="Lee S."/>
            <person name="Mata R."/>
            <person name="Mathew T."/>
            <person name="Moen C."/>
            <person name="Morales K."/>
            <person name="Munidasa M."/>
            <person name="Nazareth L."/>
            <person name="Ngo R."/>
            <person name="Nguyen L."/>
            <person name="Okwuonu G."/>
            <person name="Ongeri F."/>
            <person name="Patil S."/>
            <person name="Petrosino J."/>
            <person name="Pham C."/>
            <person name="Pham P."/>
            <person name="Pu L.-L."/>
            <person name="Puazo M."/>
            <person name="Raj R."/>
            <person name="Reid J."/>
            <person name="Rouhana J."/>
            <person name="Saada N."/>
            <person name="Shang Y."/>
            <person name="Simmons D."/>
            <person name="Thornton R."/>
            <person name="Warren J."/>
            <person name="Weissenberger G."/>
            <person name="Zhang J."/>
            <person name="Zhang L."/>
            <person name="Zhou C."/>
            <person name="Zhu D."/>
            <person name="Muzny D."/>
            <person name="Worley K."/>
            <person name="Gibbs R."/>
        </authorList>
    </citation>
    <scope>NUCLEOTIDE SEQUENCE [LARGE SCALE GENOMIC DNA]</scope>
    <source>
        <strain evidence="1 2">ATCC 49030</strain>
    </source>
</reference>
<dbReference type="STRING" id="585530.HMPREF0183_2008"/>
<keyword evidence="2" id="KW-1185">Reference proteome</keyword>
<sequence length="99" mass="11481">MIFDDRDVFVSKEGTVARYSRDPWNRTLWDFCTVRKRQDCEWLPNRKAGHDRDQYLRAGRLVLVALKLSLTVAEARSVVSVLMMKGRATKDGNGWKKHG</sequence>
<dbReference type="EMBL" id="ADNU01000065">
    <property type="protein sequence ID" value="EFG46693.1"/>
    <property type="molecule type" value="Genomic_DNA"/>
</dbReference>
<gene>
    <name evidence="1" type="ORF">HMPREF0183_2008</name>
</gene>
<evidence type="ECO:0000313" key="1">
    <source>
        <dbReference type="EMBL" id="EFG46693.1"/>
    </source>
</evidence>
<evidence type="ECO:0000313" key="2">
    <source>
        <dbReference type="Proteomes" id="UP000005714"/>
    </source>
</evidence>
<protein>
    <submittedName>
        <fullName evidence="1">Uncharacterized protein</fullName>
    </submittedName>
</protein>
<comment type="caution">
    <text evidence="1">The sequence shown here is derived from an EMBL/GenBank/DDBJ whole genome shotgun (WGS) entry which is preliminary data.</text>
</comment>
<accession>D4YPZ8</accession>
<name>D4YPZ8_9MICO</name>
<organism evidence="1 2">
    <name type="scientific">Brevibacterium mcbrellneri ATCC 49030</name>
    <dbReference type="NCBI Taxonomy" id="585530"/>
    <lineage>
        <taxon>Bacteria</taxon>
        <taxon>Bacillati</taxon>
        <taxon>Actinomycetota</taxon>
        <taxon>Actinomycetes</taxon>
        <taxon>Micrococcales</taxon>
        <taxon>Brevibacteriaceae</taxon>
        <taxon>Brevibacterium</taxon>
    </lineage>
</organism>